<proteinExistence type="predicted"/>
<reference evidence="2 3" key="2">
    <citation type="submission" date="2024-07" db="EMBL/GenBank/DDBJ databases">
        <authorList>
            <person name="Akdeniz Z."/>
        </authorList>
    </citation>
    <scope>NUCLEOTIDE SEQUENCE [LARGE SCALE GENOMIC DNA]</scope>
</reference>
<keyword evidence="3" id="KW-1185">Reference proteome</keyword>
<comment type="caution">
    <text evidence="1">The sequence shown here is derived from an EMBL/GenBank/DDBJ whole genome shotgun (WGS) entry which is preliminary data.</text>
</comment>
<dbReference type="Proteomes" id="UP001642409">
    <property type="component" value="Unassembled WGS sequence"/>
</dbReference>
<evidence type="ECO:0000313" key="3">
    <source>
        <dbReference type="Proteomes" id="UP001642409"/>
    </source>
</evidence>
<accession>A0AA86RDZ1</accession>
<evidence type="ECO:0000313" key="1">
    <source>
        <dbReference type="EMBL" id="CAI9971373.1"/>
    </source>
</evidence>
<organism evidence="1">
    <name type="scientific">Hexamita inflata</name>
    <dbReference type="NCBI Taxonomy" id="28002"/>
    <lineage>
        <taxon>Eukaryota</taxon>
        <taxon>Metamonada</taxon>
        <taxon>Diplomonadida</taxon>
        <taxon>Hexamitidae</taxon>
        <taxon>Hexamitinae</taxon>
        <taxon>Hexamita</taxon>
    </lineage>
</organism>
<dbReference type="EMBL" id="CAXDID020000034">
    <property type="protein sequence ID" value="CAL5996109.1"/>
    <property type="molecule type" value="Genomic_DNA"/>
</dbReference>
<dbReference type="EMBL" id="CATOUU010001090">
    <property type="protein sequence ID" value="CAI9971373.1"/>
    <property type="molecule type" value="Genomic_DNA"/>
</dbReference>
<gene>
    <name evidence="2" type="ORF">HINF_LOCUS14561</name>
    <name evidence="1" type="ORF">HINF_LOCUS59018</name>
</gene>
<reference evidence="1" key="1">
    <citation type="submission" date="2023-06" db="EMBL/GenBank/DDBJ databases">
        <authorList>
            <person name="Kurt Z."/>
        </authorList>
    </citation>
    <scope>NUCLEOTIDE SEQUENCE</scope>
</reference>
<name>A0AA86RDZ1_9EUKA</name>
<sequence length="108" mass="12093">MQRLLDYTTLQMLVSTNQRGQNTRKSEPPRFGSSTPCDYCAPEPISQRFGLGSIESKVQSFVLQFKAGMRSTGKCFPSSLWQSTFCLVFGRGQLFQAVDRFASGFLCC</sequence>
<dbReference type="AlphaFoldDB" id="A0AA86RDZ1"/>
<evidence type="ECO:0000313" key="2">
    <source>
        <dbReference type="EMBL" id="CAL5996109.1"/>
    </source>
</evidence>
<protein>
    <submittedName>
        <fullName evidence="2">Hypothetical_protein</fullName>
    </submittedName>
</protein>